<evidence type="ECO:0000313" key="3">
    <source>
        <dbReference type="Proteomes" id="UP000240509"/>
    </source>
</evidence>
<organism evidence="2 3">
    <name type="scientific">Alkalicoccus saliphilus</name>
    <dbReference type="NCBI Taxonomy" id="200989"/>
    <lineage>
        <taxon>Bacteria</taxon>
        <taxon>Bacillati</taxon>
        <taxon>Bacillota</taxon>
        <taxon>Bacilli</taxon>
        <taxon>Bacillales</taxon>
        <taxon>Bacillaceae</taxon>
        <taxon>Alkalicoccus</taxon>
    </lineage>
</organism>
<feature type="transmembrane region" description="Helical" evidence="1">
    <location>
        <begin position="31"/>
        <end position="49"/>
    </location>
</feature>
<evidence type="ECO:0000256" key="1">
    <source>
        <dbReference type="SAM" id="Phobius"/>
    </source>
</evidence>
<proteinExistence type="predicted"/>
<name>A0A2T4U290_9BACI</name>
<reference evidence="2 3" key="1">
    <citation type="submission" date="2018-03" db="EMBL/GenBank/DDBJ databases">
        <title>Alkalicoccus saliphilus sp. nov., isolated from a mineral pool.</title>
        <authorList>
            <person name="Zhao B."/>
        </authorList>
    </citation>
    <scope>NUCLEOTIDE SEQUENCE [LARGE SCALE GENOMIC DNA]</scope>
    <source>
        <strain evidence="2 3">6AG</strain>
    </source>
</reference>
<keyword evidence="3" id="KW-1185">Reference proteome</keyword>
<keyword evidence="1" id="KW-0812">Transmembrane</keyword>
<dbReference type="RefSeq" id="WP_107586269.1">
    <property type="nucleotide sequence ID" value="NZ_PZJJ01000047.1"/>
</dbReference>
<sequence length="64" mass="6961">MRSFDIVFFMLAVIGTIGMMGLGVALAQMSLILFFLFGGLFGGSLAYGFKRKKAIFASESEQLD</sequence>
<dbReference type="OrthoDB" id="2974762at2"/>
<dbReference type="EMBL" id="PZJJ01000047">
    <property type="protein sequence ID" value="PTL37507.1"/>
    <property type="molecule type" value="Genomic_DNA"/>
</dbReference>
<keyword evidence="1" id="KW-1133">Transmembrane helix</keyword>
<comment type="caution">
    <text evidence="2">The sequence shown here is derived from an EMBL/GenBank/DDBJ whole genome shotgun (WGS) entry which is preliminary data.</text>
</comment>
<feature type="transmembrane region" description="Helical" evidence="1">
    <location>
        <begin position="7"/>
        <end position="25"/>
    </location>
</feature>
<protein>
    <submittedName>
        <fullName evidence="2">Uncharacterized protein</fullName>
    </submittedName>
</protein>
<accession>A0A2T4U290</accession>
<keyword evidence="1" id="KW-0472">Membrane</keyword>
<evidence type="ECO:0000313" key="2">
    <source>
        <dbReference type="EMBL" id="PTL37507.1"/>
    </source>
</evidence>
<dbReference type="AlphaFoldDB" id="A0A2T4U290"/>
<dbReference type="Proteomes" id="UP000240509">
    <property type="component" value="Unassembled WGS sequence"/>
</dbReference>
<gene>
    <name evidence="2" type="ORF">C6Y45_16215</name>
</gene>